<dbReference type="Pfam" id="PF14516">
    <property type="entry name" value="AAA_35"/>
    <property type="match status" value="1"/>
</dbReference>
<dbReference type="OrthoDB" id="5522963at2"/>
<dbReference type="InterPro" id="IPR027417">
    <property type="entry name" value="P-loop_NTPase"/>
</dbReference>
<dbReference type="SUPFAM" id="SSF52540">
    <property type="entry name" value="P-loop containing nucleoside triphosphate hydrolases"/>
    <property type="match status" value="1"/>
</dbReference>
<evidence type="ECO:0000313" key="1">
    <source>
        <dbReference type="EMBL" id="OUD12312.1"/>
    </source>
</evidence>
<comment type="caution">
    <text evidence="1">The sequence shown here is derived from an EMBL/GenBank/DDBJ whole genome shotgun (WGS) entry which is preliminary data.</text>
</comment>
<dbReference type="EMBL" id="MSLT01000023">
    <property type="protein sequence ID" value="OUD12312.1"/>
    <property type="molecule type" value="Genomic_DNA"/>
</dbReference>
<dbReference type="AlphaFoldDB" id="A0A251X594"/>
<organism evidence="1 2">
    <name type="scientific">Thioflexithrix psekupsensis</name>
    <dbReference type="NCBI Taxonomy" id="1570016"/>
    <lineage>
        <taxon>Bacteria</taxon>
        <taxon>Pseudomonadati</taxon>
        <taxon>Pseudomonadota</taxon>
        <taxon>Gammaproteobacteria</taxon>
        <taxon>Thiotrichales</taxon>
        <taxon>Thioflexithrix</taxon>
    </lineage>
</organism>
<evidence type="ECO:0000313" key="2">
    <source>
        <dbReference type="Proteomes" id="UP000194798"/>
    </source>
</evidence>
<gene>
    <name evidence="1" type="ORF">TPSD3_14445</name>
</gene>
<keyword evidence="2" id="KW-1185">Reference proteome</keyword>
<dbReference type="RefSeq" id="WP_086489260.1">
    <property type="nucleotide sequence ID" value="NZ_MSLT01000023.1"/>
</dbReference>
<sequence>MTEDQANDFARLEKRYQAVFNHQTEPEHRLMDSRKFAEAICRGLYTQEMGKQPDKPMTLDNYMEFFKNKKLPLAYIYPQLETIQKLGNFASHDQHNEEPITLAYIQSALSAADVLMNWYVQTQLQQAHWSFIQGVKQEKQPEPEIAVESNHYELEMVGGAVPLHSNFYIHRPVDAEFMQALKQRDSVILLKGARQVGKTSLLARGIQDARERNICVIWTDCQKLPMSQMKTLDDFLLGIGTALGKQLKLSVSPKSVWDEDCLATTNFENYFMEHILGSTKQTVLWAIDEADFLFHHEFSSDVFALLRSWHNERALNPDNPCHRLSIAIAYATESYLFIKDQNQSPFNVGTKLVLRDFCLKEVANLNRRYNNPLKNQAEITAFFILTGGHPYLTRAGLNEMVKKSLSIAEFEAQCLQEEGVFGDHLRRIIMLLQRDKELSDVVRSLFQKRIPNYDDFYRLRSAGILTGENRETAEFRCQVYQRYLQRHLMG</sequence>
<reference evidence="1 2" key="1">
    <citation type="submission" date="2016-12" db="EMBL/GenBank/DDBJ databases">
        <title>Thioflexothrix psekupsii D3 genome sequencing and assembly.</title>
        <authorList>
            <person name="Fomenkov A."/>
            <person name="Vincze T."/>
            <person name="Grabovich M."/>
            <person name="Anton B.P."/>
            <person name="Dubinina G."/>
            <person name="Orlova M."/>
            <person name="Belousova E."/>
            <person name="Roberts R.J."/>
        </authorList>
    </citation>
    <scope>NUCLEOTIDE SEQUENCE [LARGE SCALE GENOMIC DNA]</scope>
    <source>
        <strain evidence="1">D3</strain>
    </source>
</reference>
<dbReference type="Gene3D" id="3.40.50.300">
    <property type="entry name" value="P-loop containing nucleotide triphosphate hydrolases"/>
    <property type="match status" value="1"/>
</dbReference>
<name>A0A251X594_9GAMM</name>
<accession>A0A251X594</accession>
<proteinExistence type="predicted"/>
<dbReference type="Proteomes" id="UP000194798">
    <property type="component" value="Unassembled WGS sequence"/>
</dbReference>
<protein>
    <submittedName>
        <fullName evidence="1">Uncharacterized protein</fullName>
    </submittedName>
</protein>